<dbReference type="SUPFAM" id="SSF55486">
    <property type="entry name" value="Metalloproteases ('zincins'), catalytic domain"/>
    <property type="match status" value="1"/>
</dbReference>
<dbReference type="InterPro" id="IPR007963">
    <property type="entry name" value="Peptidase_M61_catalytic"/>
</dbReference>
<reference evidence="2" key="1">
    <citation type="submission" date="2021-05" db="EMBL/GenBank/DDBJ databases">
        <authorList>
            <person name="Pietrasiak N."/>
            <person name="Ward R."/>
            <person name="Stajich J.E."/>
            <person name="Kurbessoian T."/>
        </authorList>
    </citation>
    <scope>NUCLEOTIDE SEQUENCE</scope>
    <source>
        <strain evidence="2">UHER 2000/2452</strain>
    </source>
</reference>
<dbReference type="Gene3D" id="1.10.390.10">
    <property type="entry name" value="Neutral Protease Domain 2"/>
    <property type="match status" value="1"/>
</dbReference>
<dbReference type="Pfam" id="PF05299">
    <property type="entry name" value="Peptidase_M61"/>
    <property type="match status" value="1"/>
</dbReference>
<dbReference type="InterPro" id="IPR027268">
    <property type="entry name" value="Peptidase_M4/M1_CTD_sf"/>
</dbReference>
<dbReference type="InterPro" id="IPR036034">
    <property type="entry name" value="PDZ_sf"/>
</dbReference>
<organism evidence="2 3">
    <name type="scientific">Drouetiella hepatica Uher 2000/2452</name>
    <dbReference type="NCBI Taxonomy" id="904376"/>
    <lineage>
        <taxon>Bacteria</taxon>
        <taxon>Bacillati</taxon>
        <taxon>Cyanobacteriota</taxon>
        <taxon>Cyanophyceae</taxon>
        <taxon>Oculatellales</taxon>
        <taxon>Oculatellaceae</taxon>
        <taxon>Drouetiella</taxon>
    </lineage>
</organism>
<dbReference type="InterPro" id="IPR040756">
    <property type="entry name" value="Peptidase_M61_N"/>
</dbReference>
<evidence type="ECO:0000313" key="2">
    <source>
        <dbReference type="EMBL" id="MBW4658060.1"/>
    </source>
</evidence>
<accession>A0A951Q8Z0</accession>
<protein>
    <submittedName>
        <fullName evidence="2">M61 family metallopeptidase</fullName>
    </submittedName>
</protein>
<evidence type="ECO:0000259" key="1">
    <source>
        <dbReference type="SMART" id="SM00228"/>
    </source>
</evidence>
<sequence length="633" mass="71441">MTEATQTRPAALPRTVQMQYQVAMPQPESHLFEVTLQVKGWSYNLLDLKMPVWTPGSYLVREYARHLQDFTASHGTASRGTASHGTVSQDIDPAESKLTWHKCSKNHWQIEADGASEIEIRYRIFANELTVRTNHLDATHGFFNGAALFLFIPGFEQQPIQVAIAPPPEWRITTTLPPVTAQENTFLAADFDTLVDSPFEIGTHQLYEFEAMGKPHQFAIWGHSNLKIDRLIADTQKVIAAEAEIFGGLPYDRYVFLLHLASQGFGGLEHRNSCTLLYSRLGFRTDDRYNTFMQLVAHEFFHLWNIKRIRPKGLEIFDYEAENYTPSLWFSEGTTSYYDLTIPLRAGLYDVKAFLKLLGKEISQFLSTPGRRVQSLSESSFDAWIKLYRRDANSNNSQISYYLKGEMVSLLLDLLIRAKHGNGRSLDDVLRSLWRQFGQSGSDNSGLDNSGLDNSGSQLEIGFMPEQLEETIAAVAETDLSEFFSRYLHTTADLPFDEYLEPFGLQVQPESLDHLPPYLGLVAKSENGKEVIKFVESGSPAAQSGIDPEDELLAIDGWRVKADQLGDRLKDYAPGDILSVTLFHQDELRTCSVILSLPRPTAYQIVPIEQPSIAQQQNFRGWLGAELAELQKS</sequence>
<gene>
    <name evidence="2" type="ORF">KME15_05260</name>
</gene>
<dbReference type="SUPFAM" id="SSF50156">
    <property type="entry name" value="PDZ domain-like"/>
    <property type="match status" value="1"/>
</dbReference>
<name>A0A951Q8Z0_9CYAN</name>
<reference evidence="2" key="2">
    <citation type="journal article" date="2022" name="Microbiol. Resour. Announc.">
        <title>Metagenome Sequencing to Explore Phylogenomics of Terrestrial Cyanobacteria.</title>
        <authorList>
            <person name="Ward R.D."/>
            <person name="Stajich J.E."/>
            <person name="Johansen J.R."/>
            <person name="Huntemann M."/>
            <person name="Clum A."/>
            <person name="Foster B."/>
            <person name="Foster B."/>
            <person name="Roux S."/>
            <person name="Palaniappan K."/>
            <person name="Varghese N."/>
            <person name="Mukherjee S."/>
            <person name="Reddy T.B.K."/>
            <person name="Daum C."/>
            <person name="Copeland A."/>
            <person name="Chen I.A."/>
            <person name="Ivanova N.N."/>
            <person name="Kyrpides N.C."/>
            <person name="Shapiro N."/>
            <person name="Eloe-Fadrosh E.A."/>
            <person name="Pietrasiak N."/>
        </authorList>
    </citation>
    <scope>NUCLEOTIDE SEQUENCE</scope>
    <source>
        <strain evidence="2">UHER 2000/2452</strain>
    </source>
</reference>
<dbReference type="AlphaFoldDB" id="A0A951Q8Z0"/>
<dbReference type="InterPro" id="IPR001478">
    <property type="entry name" value="PDZ"/>
</dbReference>
<dbReference type="EMBL" id="JAHHHD010000004">
    <property type="protein sequence ID" value="MBW4658060.1"/>
    <property type="molecule type" value="Genomic_DNA"/>
</dbReference>
<comment type="caution">
    <text evidence="2">The sequence shown here is derived from an EMBL/GenBank/DDBJ whole genome shotgun (WGS) entry which is preliminary data.</text>
</comment>
<evidence type="ECO:0000313" key="3">
    <source>
        <dbReference type="Proteomes" id="UP000757435"/>
    </source>
</evidence>
<dbReference type="InterPro" id="IPR024191">
    <property type="entry name" value="Peptidase_M61"/>
</dbReference>
<dbReference type="PIRSF" id="PIRSF016493">
    <property type="entry name" value="Glycyl_aminpptds"/>
    <property type="match status" value="1"/>
</dbReference>
<dbReference type="Pfam" id="PF17899">
    <property type="entry name" value="Peptidase_M61_N"/>
    <property type="match status" value="1"/>
</dbReference>
<feature type="domain" description="PDZ" evidence="1">
    <location>
        <begin position="501"/>
        <end position="586"/>
    </location>
</feature>
<dbReference type="Gene3D" id="2.30.42.10">
    <property type="match status" value="1"/>
</dbReference>
<proteinExistence type="predicted"/>
<dbReference type="SMART" id="SM00228">
    <property type="entry name" value="PDZ"/>
    <property type="match status" value="1"/>
</dbReference>
<dbReference type="Proteomes" id="UP000757435">
    <property type="component" value="Unassembled WGS sequence"/>
</dbReference>
<dbReference type="Gene3D" id="2.60.40.3650">
    <property type="match status" value="1"/>
</dbReference>